<dbReference type="OrthoDB" id="4752058at2"/>
<accession>A0A172UHI6</accession>
<dbReference type="AlphaFoldDB" id="A0A172UHI6"/>
<dbReference type="STRING" id="1682113.A7U43_03840"/>
<dbReference type="EMBL" id="CP015596">
    <property type="protein sequence ID" value="ANE78586.1"/>
    <property type="molecule type" value="Genomic_DNA"/>
</dbReference>
<evidence type="ECO:0000256" key="1">
    <source>
        <dbReference type="SAM" id="MobiDB-lite"/>
    </source>
</evidence>
<feature type="region of interest" description="Disordered" evidence="1">
    <location>
        <begin position="1"/>
        <end position="59"/>
    </location>
</feature>
<protein>
    <submittedName>
        <fullName evidence="2">Uncharacterized protein</fullName>
    </submittedName>
</protein>
<reference evidence="2 3" key="1">
    <citation type="submission" date="2016-05" db="EMBL/GenBank/DDBJ databases">
        <title>Complete genome sequence of a phthalic acid esters degrading Mycobacterium sp. YC-RL4.</title>
        <authorList>
            <person name="Ren L."/>
            <person name="Fan S."/>
            <person name="Ruth N."/>
            <person name="Jia Y."/>
            <person name="Wang J."/>
            <person name="Qiao C."/>
        </authorList>
    </citation>
    <scope>NUCLEOTIDE SEQUENCE [LARGE SCALE GENOMIC DNA]</scope>
    <source>
        <strain evidence="2 3">YC-RL4</strain>
    </source>
</reference>
<evidence type="ECO:0000313" key="3">
    <source>
        <dbReference type="Proteomes" id="UP000077143"/>
    </source>
</evidence>
<dbReference type="KEGG" id="madi:A7U43_03840"/>
<feature type="compositionally biased region" description="Basic and acidic residues" evidence="1">
    <location>
        <begin position="50"/>
        <end position="59"/>
    </location>
</feature>
<gene>
    <name evidence="2" type="ORF">A7U43_03840</name>
</gene>
<name>A0A172UHI6_9MYCO</name>
<feature type="compositionally biased region" description="Basic and acidic residues" evidence="1">
    <location>
        <begin position="1"/>
        <end position="12"/>
    </location>
</feature>
<keyword evidence="3" id="KW-1185">Reference proteome</keyword>
<proteinExistence type="predicted"/>
<dbReference type="Proteomes" id="UP000077143">
    <property type="component" value="Chromosome"/>
</dbReference>
<dbReference type="RefSeq" id="WP_067991346.1">
    <property type="nucleotide sequence ID" value="NZ_CP015596.1"/>
</dbReference>
<evidence type="ECO:0000313" key="2">
    <source>
        <dbReference type="EMBL" id="ANE78586.1"/>
    </source>
</evidence>
<organism evidence="2 3">
    <name type="scientific">Mycobacterium adipatum</name>
    <dbReference type="NCBI Taxonomy" id="1682113"/>
    <lineage>
        <taxon>Bacteria</taxon>
        <taxon>Bacillati</taxon>
        <taxon>Actinomycetota</taxon>
        <taxon>Actinomycetes</taxon>
        <taxon>Mycobacteriales</taxon>
        <taxon>Mycobacteriaceae</taxon>
        <taxon>Mycobacterium</taxon>
    </lineage>
</organism>
<sequence length="59" mass="6255">MSGPESKKKNEPDVEDDPAVAASRASEQEYGSYVGRTFSDDDFDAGETGAEARARQGGD</sequence>